<evidence type="ECO:0000259" key="19">
    <source>
        <dbReference type="PROSITE" id="PS51194"/>
    </source>
</evidence>
<dbReference type="InterPro" id="IPR036388">
    <property type="entry name" value="WH-like_DNA-bd_sf"/>
</dbReference>
<keyword evidence="14" id="KW-0413">Isomerase</keyword>
<dbReference type="SMART" id="SM00341">
    <property type="entry name" value="HRDC"/>
    <property type="match status" value="1"/>
</dbReference>
<dbReference type="InterPro" id="IPR010997">
    <property type="entry name" value="HRDC-like_sf"/>
</dbReference>
<evidence type="ECO:0000256" key="4">
    <source>
        <dbReference type="ARBA" id="ARBA00022723"/>
    </source>
</evidence>
<comment type="catalytic activity">
    <reaction evidence="15">
        <text>Couples ATP hydrolysis with the unwinding of duplex DNA by translocating in the 3'-5' direction.</text>
        <dbReference type="EC" id="5.6.2.4"/>
    </reaction>
</comment>
<dbReference type="RefSeq" id="WP_209378194.1">
    <property type="nucleotide sequence ID" value="NZ_JAGIZB010000003.1"/>
</dbReference>
<keyword evidence="5" id="KW-0547">Nucleotide-binding</keyword>
<evidence type="ECO:0000256" key="2">
    <source>
        <dbReference type="ARBA" id="ARBA00001947"/>
    </source>
</evidence>
<keyword evidence="4" id="KW-0479">Metal-binding</keyword>
<dbReference type="Pfam" id="PF09382">
    <property type="entry name" value="RQC"/>
    <property type="match status" value="1"/>
</dbReference>
<feature type="domain" description="Helicase ATP-binding" evidence="18">
    <location>
        <begin position="28"/>
        <end position="196"/>
    </location>
</feature>
<dbReference type="Gene3D" id="1.10.10.10">
    <property type="entry name" value="Winged helix-like DNA-binding domain superfamily/Winged helix DNA-binding domain"/>
    <property type="match status" value="1"/>
</dbReference>
<dbReference type="EC" id="5.6.2.4" evidence="16"/>
<dbReference type="InterPro" id="IPR044876">
    <property type="entry name" value="HRDC_dom_sf"/>
</dbReference>
<dbReference type="Pfam" id="PF00570">
    <property type="entry name" value="HRDC"/>
    <property type="match status" value="1"/>
</dbReference>
<keyword evidence="13" id="KW-0234">DNA repair</keyword>
<dbReference type="PROSITE" id="PS51194">
    <property type="entry name" value="HELICASE_CTER"/>
    <property type="match status" value="1"/>
</dbReference>
<evidence type="ECO:0000256" key="5">
    <source>
        <dbReference type="ARBA" id="ARBA00022741"/>
    </source>
</evidence>
<keyword evidence="10" id="KW-0067">ATP-binding</keyword>
<dbReference type="SMART" id="SM00956">
    <property type="entry name" value="RQC"/>
    <property type="match status" value="1"/>
</dbReference>
<dbReference type="NCBIfam" id="TIGR01389">
    <property type="entry name" value="recQ"/>
    <property type="match status" value="1"/>
</dbReference>
<dbReference type="Gene3D" id="1.10.150.80">
    <property type="entry name" value="HRDC domain"/>
    <property type="match status" value="1"/>
</dbReference>
<evidence type="ECO:0000256" key="12">
    <source>
        <dbReference type="ARBA" id="ARBA00023172"/>
    </source>
</evidence>
<evidence type="ECO:0000256" key="13">
    <source>
        <dbReference type="ARBA" id="ARBA00023204"/>
    </source>
</evidence>
<evidence type="ECO:0000259" key="17">
    <source>
        <dbReference type="PROSITE" id="PS50967"/>
    </source>
</evidence>
<evidence type="ECO:0000256" key="9">
    <source>
        <dbReference type="ARBA" id="ARBA00022833"/>
    </source>
</evidence>
<evidence type="ECO:0000256" key="15">
    <source>
        <dbReference type="ARBA" id="ARBA00034617"/>
    </source>
</evidence>
<evidence type="ECO:0000313" key="21">
    <source>
        <dbReference type="Proteomes" id="UP000681594"/>
    </source>
</evidence>
<evidence type="ECO:0000256" key="14">
    <source>
        <dbReference type="ARBA" id="ARBA00023235"/>
    </source>
</evidence>
<protein>
    <recommendedName>
        <fullName evidence="16">DNA helicase RecQ</fullName>
        <ecNumber evidence="16">5.6.2.4</ecNumber>
    </recommendedName>
</protein>
<dbReference type="PANTHER" id="PTHR13710">
    <property type="entry name" value="DNA HELICASE RECQ FAMILY MEMBER"/>
    <property type="match status" value="1"/>
</dbReference>
<evidence type="ECO:0000256" key="16">
    <source>
        <dbReference type="NCBIfam" id="TIGR01389"/>
    </source>
</evidence>
<dbReference type="InterPro" id="IPR036390">
    <property type="entry name" value="WH_DNA-bd_sf"/>
</dbReference>
<keyword evidence="12" id="KW-0233">DNA recombination</keyword>
<dbReference type="NCBIfam" id="TIGR00614">
    <property type="entry name" value="recQ_fam"/>
    <property type="match status" value="1"/>
</dbReference>
<dbReference type="CDD" id="cd17920">
    <property type="entry name" value="DEXHc_RecQ"/>
    <property type="match status" value="1"/>
</dbReference>
<dbReference type="InterPro" id="IPR004589">
    <property type="entry name" value="DNA_helicase_ATP-dep_RecQ"/>
</dbReference>
<comment type="caution">
    <text evidence="20">The sequence shown here is derived from an EMBL/GenBank/DDBJ whole genome shotgun (WGS) entry which is preliminary data.</text>
</comment>
<sequence>MSGSTDPRAVLHDVFGFTDFRGRQAEIVEHVTGGGSGLVLMPTGGGKSLCYQVPALCRPGLGVVVSPLIALMEDQVAALRQQGVAAAALHSGLDEEERRRISLDLANGKLKLLYVSPERLALEGTAERLARRDIALFAVDEAHCISAWGHNFRPEYRMLTMLAERFPDVPRVALTATADARTVDDIRERLSLTDAPVFRGSFDRPNIRIEVAARDSAIAQLAAFMEEADDGRGAGIIYCPSRAETERTAARLRKEGYDALHYHAGMDAADRRAAERRFSSGDPVVMAATIAFGMGIDRPDVRWVAHLALPGGPEAWYQEIGRAGRDGTAARALLLYGAEDIAVARRRIAESPAAENQKRLDHERLDRLVAIVESATCRRRLLLRCFGDDLPGDCGNCDACLNPPRLVDATEAARKLLSAVHRTGGRFGLGHVVDVLRGKETEKVSSFGHDKLSVFGIGRDVVEGAWRNIARHLLARGALEMASDTSLPIYQATEAARPILRGEQPVMLQEAALREAARAARRPRQGRAASVRAAGFTDMSPEAGVFEALRSWRKDEATRQSVPAYVIFPDRTLADIAAQRPRTIDDLADVHGVGASKLDRYGLDVLRVLREAG</sequence>
<keyword evidence="6" id="KW-0227">DNA damage</keyword>
<evidence type="ECO:0000256" key="8">
    <source>
        <dbReference type="ARBA" id="ARBA00022806"/>
    </source>
</evidence>
<comment type="cofactor">
    <cofactor evidence="1">
        <name>Mg(2+)</name>
        <dbReference type="ChEBI" id="CHEBI:18420"/>
    </cofactor>
</comment>
<evidence type="ECO:0000256" key="11">
    <source>
        <dbReference type="ARBA" id="ARBA00023125"/>
    </source>
</evidence>
<keyword evidence="11" id="KW-0238">DNA-binding</keyword>
<dbReference type="EMBL" id="JAGIZB010000003">
    <property type="protein sequence ID" value="MBP0443964.1"/>
    <property type="molecule type" value="Genomic_DNA"/>
</dbReference>
<dbReference type="GO" id="GO:0003678">
    <property type="term" value="F:DNA helicase activity"/>
    <property type="evidence" value="ECO:0007669"/>
    <property type="project" value="UniProtKB-EC"/>
</dbReference>
<dbReference type="Gene3D" id="3.40.50.300">
    <property type="entry name" value="P-loop containing nucleotide triphosphate hydrolases"/>
    <property type="match status" value="2"/>
</dbReference>
<evidence type="ECO:0000256" key="10">
    <source>
        <dbReference type="ARBA" id="ARBA00022840"/>
    </source>
</evidence>
<dbReference type="PROSITE" id="PS50967">
    <property type="entry name" value="HRDC"/>
    <property type="match status" value="1"/>
</dbReference>
<keyword evidence="21" id="KW-1185">Reference proteome</keyword>
<dbReference type="SUPFAM" id="SSF47819">
    <property type="entry name" value="HRDC-like"/>
    <property type="match status" value="1"/>
</dbReference>
<organism evidence="20 21">
    <name type="scientific">Pararoseomonas baculiformis</name>
    <dbReference type="NCBI Taxonomy" id="2820812"/>
    <lineage>
        <taxon>Bacteria</taxon>
        <taxon>Pseudomonadati</taxon>
        <taxon>Pseudomonadota</taxon>
        <taxon>Alphaproteobacteria</taxon>
        <taxon>Acetobacterales</taxon>
        <taxon>Acetobacteraceae</taxon>
        <taxon>Pararoseomonas</taxon>
    </lineage>
</organism>
<name>A0ABS4ACI5_9PROT</name>
<dbReference type="InterPro" id="IPR018982">
    <property type="entry name" value="RQC_domain"/>
</dbReference>
<dbReference type="InterPro" id="IPR001650">
    <property type="entry name" value="Helicase_C-like"/>
</dbReference>
<dbReference type="Pfam" id="PF00271">
    <property type="entry name" value="Helicase_C"/>
    <property type="match status" value="1"/>
</dbReference>
<keyword evidence="8 20" id="KW-0347">Helicase</keyword>
<dbReference type="PROSITE" id="PS51192">
    <property type="entry name" value="HELICASE_ATP_BIND_1"/>
    <property type="match status" value="1"/>
</dbReference>
<reference evidence="20 21" key="1">
    <citation type="submission" date="2021-03" db="EMBL/GenBank/DDBJ databases">
        <authorList>
            <person name="So Y."/>
        </authorList>
    </citation>
    <scope>NUCLEOTIDE SEQUENCE [LARGE SCALE GENOMIC DNA]</scope>
    <source>
        <strain evidence="20 21">SSH11</strain>
    </source>
</reference>
<comment type="cofactor">
    <cofactor evidence="2">
        <name>Zn(2+)</name>
        <dbReference type="ChEBI" id="CHEBI:29105"/>
    </cofactor>
</comment>
<evidence type="ECO:0000313" key="20">
    <source>
        <dbReference type="EMBL" id="MBP0443964.1"/>
    </source>
</evidence>
<keyword evidence="7 20" id="KW-0378">Hydrolase</keyword>
<dbReference type="InterPro" id="IPR027417">
    <property type="entry name" value="P-loop_NTPase"/>
</dbReference>
<evidence type="ECO:0000256" key="7">
    <source>
        <dbReference type="ARBA" id="ARBA00022801"/>
    </source>
</evidence>
<gene>
    <name evidence="20" type="primary">recQ</name>
    <name evidence="20" type="ORF">J8J14_04150</name>
</gene>
<dbReference type="SUPFAM" id="SSF46785">
    <property type="entry name" value="Winged helix' DNA-binding domain"/>
    <property type="match status" value="1"/>
</dbReference>
<evidence type="ECO:0000256" key="3">
    <source>
        <dbReference type="ARBA" id="ARBA00005446"/>
    </source>
</evidence>
<evidence type="ECO:0000256" key="1">
    <source>
        <dbReference type="ARBA" id="ARBA00001946"/>
    </source>
</evidence>
<proteinExistence type="inferred from homology"/>
<dbReference type="PANTHER" id="PTHR13710:SF105">
    <property type="entry name" value="ATP-DEPENDENT DNA HELICASE Q1"/>
    <property type="match status" value="1"/>
</dbReference>
<dbReference type="SMART" id="SM00487">
    <property type="entry name" value="DEXDc"/>
    <property type="match status" value="1"/>
</dbReference>
<feature type="domain" description="Helicase C-terminal" evidence="19">
    <location>
        <begin position="220"/>
        <end position="368"/>
    </location>
</feature>
<accession>A0ABS4ACI5</accession>
<feature type="domain" description="HRDC" evidence="17">
    <location>
        <begin position="539"/>
        <end position="613"/>
    </location>
</feature>
<dbReference type="Proteomes" id="UP000681594">
    <property type="component" value="Unassembled WGS sequence"/>
</dbReference>
<dbReference type="InterPro" id="IPR032284">
    <property type="entry name" value="RecQ_Zn-bd"/>
</dbReference>
<keyword evidence="9" id="KW-0862">Zinc</keyword>
<dbReference type="InterPro" id="IPR006293">
    <property type="entry name" value="DNA_helicase_ATP-dep_RecQ_bac"/>
</dbReference>
<dbReference type="InterPro" id="IPR011545">
    <property type="entry name" value="DEAD/DEAH_box_helicase_dom"/>
</dbReference>
<dbReference type="Pfam" id="PF00270">
    <property type="entry name" value="DEAD"/>
    <property type="match status" value="1"/>
</dbReference>
<dbReference type="SMART" id="SM00490">
    <property type="entry name" value="HELICc"/>
    <property type="match status" value="1"/>
</dbReference>
<dbReference type="InterPro" id="IPR002121">
    <property type="entry name" value="HRDC_dom"/>
</dbReference>
<evidence type="ECO:0000256" key="6">
    <source>
        <dbReference type="ARBA" id="ARBA00022763"/>
    </source>
</evidence>
<dbReference type="GO" id="GO:0016787">
    <property type="term" value="F:hydrolase activity"/>
    <property type="evidence" value="ECO:0007669"/>
    <property type="project" value="UniProtKB-KW"/>
</dbReference>
<dbReference type="SUPFAM" id="SSF52540">
    <property type="entry name" value="P-loop containing nucleoside triphosphate hydrolases"/>
    <property type="match status" value="1"/>
</dbReference>
<dbReference type="Pfam" id="PF16124">
    <property type="entry name" value="RecQ_Zn_bind"/>
    <property type="match status" value="1"/>
</dbReference>
<comment type="similarity">
    <text evidence="3">Belongs to the helicase family. RecQ subfamily.</text>
</comment>
<dbReference type="InterPro" id="IPR014001">
    <property type="entry name" value="Helicase_ATP-bd"/>
</dbReference>
<evidence type="ECO:0000259" key="18">
    <source>
        <dbReference type="PROSITE" id="PS51192"/>
    </source>
</evidence>